<accession>A0A2W7MFS5</accession>
<dbReference type="InterPro" id="IPR003832">
    <property type="entry name" value="DUF212"/>
</dbReference>
<keyword evidence="3" id="KW-1185">Reference proteome</keyword>
<gene>
    <name evidence="2" type="ORF">C7437_10325</name>
</gene>
<protein>
    <recommendedName>
        <fullName evidence="4">Divergent PAP2 family protein</fullName>
    </recommendedName>
</protein>
<evidence type="ECO:0000313" key="2">
    <source>
        <dbReference type="EMBL" id="PZX04778.1"/>
    </source>
</evidence>
<evidence type="ECO:0000313" key="3">
    <source>
        <dbReference type="Proteomes" id="UP000248646"/>
    </source>
</evidence>
<feature type="transmembrane region" description="Helical" evidence="1">
    <location>
        <begin position="71"/>
        <end position="91"/>
    </location>
</feature>
<reference evidence="2 3" key="1">
    <citation type="submission" date="2018-06" db="EMBL/GenBank/DDBJ databases">
        <title>Genomic Encyclopedia of Type Strains, Phase IV (KMG-IV): sequencing the most valuable type-strain genomes for metagenomic binning, comparative biology and taxonomic classification.</title>
        <authorList>
            <person name="Goeker M."/>
        </authorList>
    </citation>
    <scope>NUCLEOTIDE SEQUENCE [LARGE SCALE GENOMIC DNA]</scope>
    <source>
        <strain evidence="2 3">DSM 5</strain>
    </source>
</reference>
<dbReference type="EMBL" id="QKZI01000003">
    <property type="protein sequence ID" value="PZX04778.1"/>
    <property type="molecule type" value="Genomic_DNA"/>
</dbReference>
<evidence type="ECO:0008006" key="4">
    <source>
        <dbReference type="Google" id="ProtNLM"/>
    </source>
</evidence>
<keyword evidence="1" id="KW-1133">Transmembrane helix</keyword>
<dbReference type="Pfam" id="PF02681">
    <property type="entry name" value="DUF212"/>
    <property type="match status" value="1"/>
</dbReference>
<sequence>MSHLAILQNTPLLVALFSIFFAQFVKIPIHFLMIRKVDWKLFTSTGGMPSSHSAAVTSLCTAIAFETGLDSPLFAVATVFAVIVMFDATGVRFQAGQQAIMINQMRTDFQNFLTQTKDWAHLKNEEKLEELKTLLGHKPLEVFMGALTGIIISLITYTAI</sequence>
<dbReference type="AlphaFoldDB" id="A0A2W7MFS5"/>
<comment type="caution">
    <text evidence="2">The sequence shown here is derived from an EMBL/GenBank/DDBJ whole genome shotgun (WGS) entry which is preliminary data.</text>
</comment>
<dbReference type="Proteomes" id="UP000248646">
    <property type="component" value="Unassembled WGS sequence"/>
</dbReference>
<name>A0A2W7MFS5_9BACI</name>
<feature type="transmembrane region" description="Helical" evidence="1">
    <location>
        <begin position="140"/>
        <end position="159"/>
    </location>
</feature>
<dbReference type="PANTHER" id="PTHR31446:SF29">
    <property type="entry name" value="ACID PHOSPHATASE_VANADIUM-DEPENDENT HALOPEROXIDASE-RELATED PROTEIN"/>
    <property type="match status" value="1"/>
</dbReference>
<proteinExistence type="predicted"/>
<organism evidence="2 3">
    <name type="scientific">Psychrobacillus insolitus</name>
    <dbReference type="NCBI Taxonomy" id="1461"/>
    <lineage>
        <taxon>Bacteria</taxon>
        <taxon>Bacillati</taxon>
        <taxon>Bacillota</taxon>
        <taxon>Bacilli</taxon>
        <taxon>Bacillales</taxon>
        <taxon>Bacillaceae</taxon>
        <taxon>Psychrobacillus</taxon>
    </lineage>
</organism>
<keyword evidence="1" id="KW-0812">Transmembrane</keyword>
<evidence type="ECO:0000256" key="1">
    <source>
        <dbReference type="SAM" id="Phobius"/>
    </source>
</evidence>
<keyword evidence="1" id="KW-0472">Membrane</keyword>
<dbReference type="PANTHER" id="PTHR31446">
    <property type="entry name" value="ACID PHOSPHATASE/VANADIUM-DEPENDENT HALOPEROXIDASE-RELATED PROTEIN"/>
    <property type="match status" value="1"/>
</dbReference>
<feature type="transmembrane region" description="Helical" evidence="1">
    <location>
        <begin position="12"/>
        <end position="34"/>
    </location>
</feature>